<dbReference type="Gene3D" id="3.10.50.40">
    <property type="match status" value="1"/>
</dbReference>
<accession>A0ABX1DD96</accession>
<name>A0ABX1DD96_9FLAO</name>
<evidence type="ECO:0000256" key="2">
    <source>
        <dbReference type="SAM" id="SignalP"/>
    </source>
</evidence>
<feature type="domain" description="PpiC" evidence="3">
    <location>
        <begin position="94"/>
        <end position="163"/>
    </location>
</feature>
<dbReference type="Pfam" id="PF13616">
    <property type="entry name" value="Rotamase_3"/>
    <property type="match status" value="1"/>
</dbReference>
<reference evidence="4 5" key="1">
    <citation type="submission" date="2020-03" db="EMBL/GenBank/DDBJ databases">
        <title>Tamlana sp. nov, isolated from XXX.</title>
        <authorList>
            <person name="Cao W.R."/>
        </authorList>
    </citation>
    <scope>NUCLEOTIDE SEQUENCE [LARGE SCALE GENOMIC DNA]</scope>
    <source>
        <strain evidence="4 5">HST1-43</strain>
    </source>
</reference>
<evidence type="ECO:0000259" key="3">
    <source>
        <dbReference type="PROSITE" id="PS50198"/>
    </source>
</evidence>
<evidence type="ECO:0000256" key="1">
    <source>
        <dbReference type="PROSITE-ProRule" id="PRU00278"/>
    </source>
</evidence>
<dbReference type="Proteomes" id="UP000760545">
    <property type="component" value="Unassembled WGS sequence"/>
</dbReference>
<dbReference type="RefSeq" id="WP_167918823.1">
    <property type="nucleotide sequence ID" value="NZ_JAAVJS010000018.1"/>
</dbReference>
<evidence type="ECO:0000313" key="5">
    <source>
        <dbReference type="Proteomes" id="UP000760545"/>
    </source>
</evidence>
<comment type="caution">
    <text evidence="4">The sequence shown here is derived from an EMBL/GenBank/DDBJ whole genome shotgun (WGS) entry which is preliminary data.</text>
</comment>
<proteinExistence type="predicted"/>
<feature type="chain" id="PRO_5046246400" description="PpiC domain-containing protein" evidence="2">
    <location>
        <begin position="20"/>
        <end position="211"/>
    </location>
</feature>
<evidence type="ECO:0000313" key="4">
    <source>
        <dbReference type="EMBL" id="NJX16329.1"/>
    </source>
</evidence>
<organism evidence="4 5">
    <name type="scientific">Tamlana crocina</name>
    <dbReference type="NCBI Taxonomy" id="393006"/>
    <lineage>
        <taxon>Bacteria</taxon>
        <taxon>Pseudomonadati</taxon>
        <taxon>Bacteroidota</taxon>
        <taxon>Flavobacteriia</taxon>
        <taxon>Flavobacteriales</taxon>
        <taxon>Flavobacteriaceae</taxon>
        <taxon>Tamlana</taxon>
    </lineage>
</organism>
<gene>
    <name evidence="4" type="ORF">HC176_12605</name>
</gene>
<dbReference type="PANTHER" id="PTHR47245">
    <property type="entry name" value="PEPTIDYLPROLYL ISOMERASE"/>
    <property type="match status" value="1"/>
</dbReference>
<dbReference type="SUPFAM" id="SSF54534">
    <property type="entry name" value="FKBP-like"/>
    <property type="match status" value="1"/>
</dbReference>
<dbReference type="InterPro" id="IPR046357">
    <property type="entry name" value="PPIase_dom_sf"/>
</dbReference>
<dbReference type="InterPro" id="IPR050245">
    <property type="entry name" value="PrsA_foldase"/>
</dbReference>
<keyword evidence="1" id="KW-0413">Isomerase</keyword>
<protein>
    <recommendedName>
        <fullName evidence="3">PpiC domain-containing protein</fullName>
    </recommendedName>
</protein>
<dbReference type="PROSITE" id="PS50198">
    <property type="entry name" value="PPIC_PPIASE_2"/>
    <property type="match status" value="1"/>
</dbReference>
<dbReference type="InterPro" id="IPR000297">
    <property type="entry name" value="PPIase_PpiC"/>
</dbReference>
<keyword evidence="2" id="KW-0732">Signal</keyword>
<feature type="signal peptide" evidence="2">
    <location>
        <begin position="1"/>
        <end position="19"/>
    </location>
</feature>
<dbReference type="PANTHER" id="PTHR47245:SF2">
    <property type="entry name" value="PEPTIDYL-PROLYL CIS-TRANS ISOMERASE HP_0175-RELATED"/>
    <property type="match status" value="1"/>
</dbReference>
<dbReference type="EMBL" id="JAAVJS010000018">
    <property type="protein sequence ID" value="NJX16329.1"/>
    <property type="molecule type" value="Genomic_DNA"/>
</dbReference>
<keyword evidence="5" id="KW-1185">Reference proteome</keyword>
<keyword evidence="1" id="KW-0697">Rotamase</keyword>
<sequence>MTHKLLTLFLLLTSLFSTAQTSTENDLASIETPEQIEHFLATKNSKDNKLITFNEEKHKTILANALFKLGKGGTHVNESEFEKTYYKVVEKTSKTYYRASYIYLDGTKYDTKSINALRDRIIAKYHNGAPFDFLAKQYSMDQNAQKGGDLGWFAKGDLHPDFETEILNANHPINEVFTIDIPKNNWYYVAVITHEHKDISEIEVLKIVEPK</sequence>